<name>A0A9P0DH06_PHACE</name>
<dbReference type="InterPro" id="IPR031311">
    <property type="entry name" value="CHIT_BIND_RR_consensus"/>
</dbReference>
<feature type="compositionally biased region" description="Polar residues" evidence="3">
    <location>
        <begin position="175"/>
        <end position="186"/>
    </location>
</feature>
<dbReference type="GO" id="GO:0008010">
    <property type="term" value="F:structural constituent of chitin-based larval cuticle"/>
    <property type="evidence" value="ECO:0007669"/>
    <property type="project" value="TreeGrafter"/>
</dbReference>
<dbReference type="OrthoDB" id="6372059at2759"/>
<dbReference type="AlphaFoldDB" id="A0A9P0DH06"/>
<dbReference type="InterPro" id="IPR050468">
    <property type="entry name" value="Cuticle_Struct_Prot"/>
</dbReference>
<dbReference type="PANTHER" id="PTHR10380">
    <property type="entry name" value="CUTICLE PROTEIN"/>
    <property type="match status" value="1"/>
</dbReference>
<evidence type="ECO:0000313" key="5">
    <source>
        <dbReference type="Proteomes" id="UP001153737"/>
    </source>
</evidence>
<dbReference type="InterPro" id="IPR000618">
    <property type="entry name" value="Insect_cuticle"/>
</dbReference>
<gene>
    <name evidence="4" type="ORF">PHAECO_LOCUS2126</name>
</gene>
<keyword evidence="1 2" id="KW-0193">Cuticle</keyword>
<dbReference type="PROSITE" id="PS00233">
    <property type="entry name" value="CHIT_BIND_RR_1"/>
    <property type="match status" value="1"/>
</dbReference>
<feature type="region of interest" description="Disordered" evidence="3">
    <location>
        <begin position="127"/>
        <end position="186"/>
    </location>
</feature>
<reference evidence="4" key="1">
    <citation type="submission" date="2022-01" db="EMBL/GenBank/DDBJ databases">
        <authorList>
            <person name="King R."/>
        </authorList>
    </citation>
    <scope>NUCLEOTIDE SEQUENCE</scope>
</reference>
<protein>
    <submittedName>
        <fullName evidence="4">Uncharacterized protein</fullName>
    </submittedName>
</protein>
<accession>A0A9P0DH06</accession>
<dbReference type="GO" id="GO:0062129">
    <property type="term" value="C:chitin-based extracellular matrix"/>
    <property type="evidence" value="ECO:0007669"/>
    <property type="project" value="TreeGrafter"/>
</dbReference>
<evidence type="ECO:0000256" key="3">
    <source>
        <dbReference type="SAM" id="MobiDB-lite"/>
    </source>
</evidence>
<evidence type="ECO:0000256" key="1">
    <source>
        <dbReference type="ARBA" id="ARBA00022460"/>
    </source>
</evidence>
<dbReference type="PROSITE" id="PS51155">
    <property type="entry name" value="CHIT_BIND_RR_2"/>
    <property type="match status" value="1"/>
</dbReference>
<evidence type="ECO:0000256" key="2">
    <source>
        <dbReference type="PROSITE-ProRule" id="PRU00497"/>
    </source>
</evidence>
<dbReference type="Proteomes" id="UP001153737">
    <property type="component" value="Chromosome 10"/>
</dbReference>
<evidence type="ECO:0000313" key="4">
    <source>
        <dbReference type="EMBL" id="CAH1117682.1"/>
    </source>
</evidence>
<dbReference type="Pfam" id="PF00379">
    <property type="entry name" value="Chitin_bind_4"/>
    <property type="match status" value="1"/>
</dbReference>
<proteinExistence type="predicted"/>
<keyword evidence="5" id="KW-1185">Reference proteome</keyword>
<dbReference type="PANTHER" id="PTHR10380:SF241">
    <property type="entry name" value="CUTICULAR PROTEIN 47EG-RELATED"/>
    <property type="match status" value="1"/>
</dbReference>
<dbReference type="EMBL" id="OU896716">
    <property type="protein sequence ID" value="CAH1117682.1"/>
    <property type="molecule type" value="Genomic_DNA"/>
</dbReference>
<sequence length="186" mass="20948">MIALKNEIREFHRIVLQCKNRIDFYQIWNNYVAVLFTIFGLSWSAQLPQQAGSEIPIVRYENEGVNADGSYQWSYETGNGISAQEQGQIKNPSAAEGGAAEVQGSYQYTSDDGTPISLTYIANEGGFQPQGAHLPTPPPIPEAIQRSLEWNAAHPEQEQPSQPQRSQREAPRVQPVNNNQRFQKRY</sequence>
<reference evidence="4" key="2">
    <citation type="submission" date="2022-10" db="EMBL/GenBank/DDBJ databases">
        <authorList>
            <consortium name="ENA_rothamsted_submissions"/>
            <consortium name="culmorum"/>
            <person name="King R."/>
        </authorList>
    </citation>
    <scope>NUCLEOTIDE SEQUENCE</scope>
</reference>
<dbReference type="PRINTS" id="PR00947">
    <property type="entry name" value="CUTICLE"/>
</dbReference>
<organism evidence="4 5">
    <name type="scientific">Phaedon cochleariae</name>
    <name type="common">Mustard beetle</name>
    <dbReference type="NCBI Taxonomy" id="80249"/>
    <lineage>
        <taxon>Eukaryota</taxon>
        <taxon>Metazoa</taxon>
        <taxon>Ecdysozoa</taxon>
        <taxon>Arthropoda</taxon>
        <taxon>Hexapoda</taxon>
        <taxon>Insecta</taxon>
        <taxon>Pterygota</taxon>
        <taxon>Neoptera</taxon>
        <taxon>Endopterygota</taxon>
        <taxon>Coleoptera</taxon>
        <taxon>Polyphaga</taxon>
        <taxon>Cucujiformia</taxon>
        <taxon>Chrysomeloidea</taxon>
        <taxon>Chrysomelidae</taxon>
        <taxon>Chrysomelinae</taxon>
        <taxon>Chrysomelini</taxon>
        <taxon>Phaedon</taxon>
    </lineage>
</organism>